<protein>
    <recommendedName>
        <fullName evidence="5">Transposase</fullName>
    </recommendedName>
</protein>
<dbReference type="EMBL" id="AP014633">
    <property type="protein sequence ID" value="BAP58053.1"/>
    <property type="molecule type" value="Genomic_DNA"/>
</dbReference>
<dbReference type="Proteomes" id="UP000031623">
    <property type="component" value="Chromosome"/>
</dbReference>
<dbReference type="SUPFAM" id="SSF46689">
    <property type="entry name" value="Homeodomain-like"/>
    <property type="match status" value="1"/>
</dbReference>
<dbReference type="InterPro" id="IPR036397">
    <property type="entry name" value="RNaseH_sf"/>
</dbReference>
<dbReference type="PANTHER" id="PTHR46564">
    <property type="entry name" value="TRANSPOSASE"/>
    <property type="match status" value="1"/>
</dbReference>
<feature type="domain" description="Tc1-like transposase DDE" evidence="2">
    <location>
        <begin position="133"/>
        <end position="270"/>
    </location>
</feature>
<dbReference type="InterPro" id="IPR009057">
    <property type="entry name" value="Homeodomain-like_sf"/>
</dbReference>
<dbReference type="InterPro" id="IPR012337">
    <property type="entry name" value="RNaseH-like_sf"/>
</dbReference>
<dbReference type="Pfam" id="PF13358">
    <property type="entry name" value="DDE_3"/>
    <property type="match status" value="1"/>
</dbReference>
<dbReference type="SUPFAM" id="SSF53098">
    <property type="entry name" value="Ribonuclease H-like"/>
    <property type="match status" value="1"/>
</dbReference>
<proteinExistence type="predicted"/>
<dbReference type="Gene3D" id="3.30.420.10">
    <property type="entry name" value="Ribonuclease H-like superfamily/Ribonuclease H"/>
    <property type="match status" value="1"/>
</dbReference>
<reference evidence="3 4" key="1">
    <citation type="journal article" date="2014" name="ISME J.">
        <title>Ecophysiology of Thioploca ingrica as revealed by the complete genome sequence supplemented with proteomic evidence.</title>
        <authorList>
            <person name="Kojima H."/>
            <person name="Ogura Y."/>
            <person name="Yamamoto N."/>
            <person name="Togashi T."/>
            <person name="Mori H."/>
            <person name="Watanabe T."/>
            <person name="Nemoto F."/>
            <person name="Kurokawa K."/>
            <person name="Hayashi T."/>
            <person name="Fukui M."/>
        </authorList>
    </citation>
    <scope>NUCLEOTIDE SEQUENCE [LARGE SCALE GENOMIC DNA]</scope>
</reference>
<organism evidence="3 4">
    <name type="scientific">Thioploca ingrica</name>
    <dbReference type="NCBI Taxonomy" id="40754"/>
    <lineage>
        <taxon>Bacteria</taxon>
        <taxon>Pseudomonadati</taxon>
        <taxon>Pseudomonadota</taxon>
        <taxon>Gammaproteobacteria</taxon>
        <taxon>Thiotrichales</taxon>
        <taxon>Thiotrichaceae</taxon>
        <taxon>Thioploca</taxon>
    </lineage>
</organism>
<name>A0A090AI45_9GAMM</name>
<keyword evidence="4" id="KW-1185">Reference proteome</keyword>
<dbReference type="KEGG" id="tig:THII_3756"/>
<evidence type="ECO:0000313" key="3">
    <source>
        <dbReference type="EMBL" id="BAP58053.1"/>
    </source>
</evidence>
<dbReference type="GO" id="GO:0003676">
    <property type="term" value="F:nucleic acid binding"/>
    <property type="evidence" value="ECO:0007669"/>
    <property type="project" value="InterPro"/>
</dbReference>
<evidence type="ECO:0008006" key="5">
    <source>
        <dbReference type="Google" id="ProtNLM"/>
    </source>
</evidence>
<evidence type="ECO:0000313" key="4">
    <source>
        <dbReference type="Proteomes" id="UP000031623"/>
    </source>
</evidence>
<accession>A0A090AI45</accession>
<gene>
    <name evidence="3" type="ORF">THII_3756</name>
</gene>
<dbReference type="HOGENOM" id="CLU_056788_1_4_6"/>
<evidence type="ECO:0000259" key="2">
    <source>
        <dbReference type="Pfam" id="PF13358"/>
    </source>
</evidence>
<dbReference type="STRING" id="40754.THII_3756"/>
<dbReference type="AlphaFoldDB" id="A0A090AI45"/>
<feature type="domain" description="Transposase Synechocystis PCC 6803" evidence="1">
    <location>
        <begin position="1"/>
        <end position="116"/>
    </location>
</feature>
<sequence>MSYSVDLRERVVKFVMKGNSRRQASNLFEVHYNTVKSWVRIYQAEGRITPSQSAGLKPYKLDREALTREVQEPPELFQSEQAQTFGVVQSTISKAFQQLGITRKKINYSAEANEEQKQNFRQAVKTLTEEPGVYLDEGGINPHLNREFGWAPRHDKVLGKIPGKRESKLNLIAALHSSELKAPLSYQGTMNTTLFNTYLKELLLPLLIPGQVVIMDNATFHKSLDTHRLITEKPCQVWYLPPYSPELNPIEHTWAVLKRYVRRYRNQFDSLALTLDFIFHSIPLFAGK</sequence>
<dbReference type="Gene3D" id="1.10.10.10">
    <property type="entry name" value="Winged helix-like DNA-binding domain superfamily/Winged helix DNA-binding domain"/>
    <property type="match status" value="1"/>
</dbReference>
<dbReference type="InterPro" id="IPR038717">
    <property type="entry name" value="Tc1-like_DDE_dom"/>
</dbReference>
<dbReference type="PANTHER" id="PTHR46564:SF1">
    <property type="entry name" value="TRANSPOSASE"/>
    <property type="match status" value="1"/>
</dbReference>
<evidence type="ECO:0000259" key="1">
    <source>
        <dbReference type="Pfam" id="PF01710"/>
    </source>
</evidence>
<dbReference type="NCBIfam" id="NF033545">
    <property type="entry name" value="transpos_IS630"/>
    <property type="match status" value="1"/>
</dbReference>
<dbReference type="InterPro" id="IPR002622">
    <property type="entry name" value="Transposase_14"/>
</dbReference>
<dbReference type="Pfam" id="PF01710">
    <property type="entry name" value="HTH_Tnp_IS630"/>
    <property type="match status" value="1"/>
</dbReference>
<dbReference type="InterPro" id="IPR047655">
    <property type="entry name" value="Transpos_IS630-like"/>
</dbReference>
<dbReference type="InterPro" id="IPR036388">
    <property type="entry name" value="WH-like_DNA-bd_sf"/>
</dbReference>
<dbReference type="OrthoDB" id="5639505at2"/>